<organism evidence="4 6">
    <name type="scientific">Volvox reticuliferus</name>
    <dbReference type="NCBI Taxonomy" id="1737510"/>
    <lineage>
        <taxon>Eukaryota</taxon>
        <taxon>Viridiplantae</taxon>
        <taxon>Chlorophyta</taxon>
        <taxon>core chlorophytes</taxon>
        <taxon>Chlorophyceae</taxon>
        <taxon>CS clade</taxon>
        <taxon>Chlamydomonadales</taxon>
        <taxon>Volvocaceae</taxon>
        <taxon>Volvox</taxon>
    </lineage>
</organism>
<name>A0A8J4C7C2_9CHLO</name>
<sequence>MRRIFGAKKPAAAVPTLDETNDRLNSRGDKTDEKIGALDIQLNKYKEQIKKTRPGPAQDAIKRRALQVLKQRKLYESQREQLYQQQYNIEQTRFTVDSVKDTVSSVQALKAASKEMKTAFKKNKELDISYIENMQDEMFDMMDMANEINEAMGRSYAIPDDVDESDLMAELDALEADLAVENAGKEGPSYLQEPDLDMPAVPSKEQEQAQTAEPLKT</sequence>
<gene>
    <name evidence="4" type="ORF">Vretifemale_5207</name>
    <name evidence="5" type="ORF">Vretimale_8046</name>
</gene>
<protein>
    <recommendedName>
        <fullName evidence="7">Charged multivesicular body protein 5</fullName>
    </recommendedName>
</protein>
<evidence type="ECO:0008006" key="7">
    <source>
        <dbReference type="Google" id="ProtNLM"/>
    </source>
</evidence>
<dbReference type="GO" id="GO:0006900">
    <property type="term" value="P:vesicle budding from membrane"/>
    <property type="evidence" value="ECO:0007669"/>
    <property type="project" value="TreeGrafter"/>
</dbReference>
<evidence type="ECO:0000256" key="3">
    <source>
        <dbReference type="SAM" id="MobiDB-lite"/>
    </source>
</evidence>
<comment type="similarity">
    <text evidence="1">Belongs to the SNF7 family.</text>
</comment>
<evidence type="ECO:0000313" key="4">
    <source>
        <dbReference type="EMBL" id="GIL75409.1"/>
    </source>
</evidence>
<keyword evidence="6" id="KW-1185">Reference proteome</keyword>
<dbReference type="PANTHER" id="PTHR22761">
    <property type="entry name" value="CHARGED MULTIVESICULAR BODY PROTEIN"/>
    <property type="match status" value="1"/>
</dbReference>
<feature type="region of interest" description="Disordered" evidence="3">
    <location>
        <begin position="184"/>
        <end position="217"/>
    </location>
</feature>
<dbReference type="GO" id="GO:0032511">
    <property type="term" value="P:late endosome to vacuole transport via multivesicular body sorting pathway"/>
    <property type="evidence" value="ECO:0007669"/>
    <property type="project" value="TreeGrafter"/>
</dbReference>
<evidence type="ECO:0000256" key="1">
    <source>
        <dbReference type="ARBA" id="ARBA00006190"/>
    </source>
</evidence>
<dbReference type="Proteomes" id="UP000722791">
    <property type="component" value="Unassembled WGS sequence"/>
</dbReference>
<reference evidence="4" key="1">
    <citation type="journal article" date="2021" name="Proc. Natl. Acad. Sci. U.S.A.">
        <title>Three genomes in the algal genus Volvox reveal the fate of a haploid sex-determining region after a transition to homothallism.</title>
        <authorList>
            <person name="Yamamoto K."/>
            <person name="Hamaji T."/>
            <person name="Kawai-Toyooka H."/>
            <person name="Matsuzaki R."/>
            <person name="Takahashi F."/>
            <person name="Nishimura Y."/>
            <person name="Kawachi M."/>
            <person name="Noguchi H."/>
            <person name="Minakuchi Y."/>
            <person name="Umen J.G."/>
            <person name="Toyoda A."/>
            <person name="Nozaki H."/>
        </authorList>
    </citation>
    <scope>NUCLEOTIDE SEQUENCE</scope>
    <source>
        <strain evidence="5">NIES-3785</strain>
        <strain evidence="4">NIES-3786</strain>
    </source>
</reference>
<dbReference type="Gene3D" id="1.10.287.1060">
    <property type="entry name" value="ESAT-6-like"/>
    <property type="match status" value="1"/>
</dbReference>
<dbReference type="Proteomes" id="UP000747110">
    <property type="component" value="Unassembled WGS sequence"/>
</dbReference>
<keyword evidence="2" id="KW-0175">Coiled coil</keyword>
<evidence type="ECO:0000313" key="6">
    <source>
        <dbReference type="Proteomes" id="UP000747110"/>
    </source>
</evidence>
<evidence type="ECO:0000313" key="5">
    <source>
        <dbReference type="EMBL" id="GIM03283.1"/>
    </source>
</evidence>
<dbReference type="Pfam" id="PF03357">
    <property type="entry name" value="Snf7"/>
    <property type="match status" value="1"/>
</dbReference>
<dbReference type="AlphaFoldDB" id="A0A8J4C7C2"/>
<accession>A0A8J4C7C2</accession>
<comment type="caution">
    <text evidence="4">The sequence shown here is derived from an EMBL/GenBank/DDBJ whole genome shotgun (WGS) entry which is preliminary data.</text>
</comment>
<proteinExistence type="inferred from homology"/>
<dbReference type="GO" id="GO:0005771">
    <property type="term" value="C:multivesicular body"/>
    <property type="evidence" value="ECO:0007669"/>
    <property type="project" value="TreeGrafter"/>
</dbReference>
<dbReference type="OrthoDB" id="1245404at2759"/>
<dbReference type="EMBL" id="BNCQ01000013">
    <property type="protein sequence ID" value="GIM03283.1"/>
    <property type="molecule type" value="Genomic_DNA"/>
</dbReference>
<evidence type="ECO:0000256" key="2">
    <source>
        <dbReference type="ARBA" id="ARBA00023054"/>
    </source>
</evidence>
<dbReference type="PANTHER" id="PTHR22761:SF12">
    <property type="entry name" value="CHARGED MULTIVESICULAR BODY PROTEIN 5"/>
    <property type="match status" value="1"/>
</dbReference>
<dbReference type="Gene3D" id="6.10.250.1710">
    <property type="match status" value="1"/>
</dbReference>
<dbReference type="EMBL" id="BNCP01000007">
    <property type="protein sequence ID" value="GIL75409.1"/>
    <property type="molecule type" value="Genomic_DNA"/>
</dbReference>
<dbReference type="InterPro" id="IPR005024">
    <property type="entry name" value="Snf7_fam"/>
</dbReference>